<evidence type="ECO:0000313" key="1">
    <source>
        <dbReference type="EMBL" id="KAJ8675052.1"/>
    </source>
</evidence>
<sequence length="404" mass="47414">MDWESVSTDEFYDDNLFRLNKIFVTVFGLWPYQDRSSRIRILIIYWCNVVVGFTPMIMYLIGVFGDLMKMTKTIMALLILHVLIVLNINYAVHLHLLKRILQKAKKNWEDLEDQEEIRVFKNYATEGKILFIVYIMFGVVAYTIYLSAVTFLPLTLDYFYPLNESRHLKPLLDVEFFVDENEYYWYIFVHCLDIMVVAFATIVGTDGFFFMVAQHVCGMFAVLGRRIDNVDQVNSKIVRSGKENNRDKLVCKELAECVQYHQECIKFFEDIEESFNLSWILQLAPNAVIISIAAVHTMNIEDDPIETFSLVMFTAILAFRLFVICWPGQRIYNHSADIRAHLYDIRWYEFPPKAKKMIYFMLIGTSRPCQLTAGKMVSLNFETYGKLMKTSMSYFTFMLSTNEE</sequence>
<gene>
    <name evidence="1" type="ORF">QAD02_010838</name>
</gene>
<accession>A0ACC2NV89</accession>
<proteinExistence type="predicted"/>
<organism evidence="1 2">
    <name type="scientific">Eretmocerus hayati</name>
    <dbReference type="NCBI Taxonomy" id="131215"/>
    <lineage>
        <taxon>Eukaryota</taxon>
        <taxon>Metazoa</taxon>
        <taxon>Ecdysozoa</taxon>
        <taxon>Arthropoda</taxon>
        <taxon>Hexapoda</taxon>
        <taxon>Insecta</taxon>
        <taxon>Pterygota</taxon>
        <taxon>Neoptera</taxon>
        <taxon>Endopterygota</taxon>
        <taxon>Hymenoptera</taxon>
        <taxon>Apocrita</taxon>
        <taxon>Proctotrupomorpha</taxon>
        <taxon>Chalcidoidea</taxon>
        <taxon>Aphelinidae</taxon>
        <taxon>Aphelininae</taxon>
        <taxon>Eretmocerus</taxon>
    </lineage>
</organism>
<dbReference type="EMBL" id="CM056742">
    <property type="protein sequence ID" value="KAJ8675052.1"/>
    <property type="molecule type" value="Genomic_DNA"/>
</dbReference>
<keyword evidence="2" id="KW-1185">Reference proteome</keyword>
<comment type="caution">
    <text evidence="1">The sequence shown here is derived from an EMBL/GenBank/DDBJ whole genome shotgun (WGS) entry which is preliminary data.</text>
</comment>
<dbReference type="Proteomes" id="UP001239111">
    <property type="component" value="Chromosome 2"/>
</dbReference>
<evidence type="ECO:0000313" key="2">
    <source>
        <dbReference type="Proteomes" id="UP001239111"/>
    </source>
</evidence>
<name>A0ACC2NV89_9HYME</name>
<protein>
    <submittedName>
        <fullName evidence="1">Uncharacterized protein</fullName>
    </submittedName>
</protein>
<reference evidence="1" key="1">
    <citation type="submission" date="2023-04" db="EMBL/GenBank/DDBJ databases">
        <title>A chromosome-level genome assembly of the parasitoid wasp Eretmocerus hayati.</title>
        <authorList>
            <person name="Zhong Y."/>
            <person name="Liu S."/>
            <person name="Liu Y."/>
        </authorList>
    </citation>
    <scope>NUCLEOTIDE SEQUENCE</scope>
    <source>
        <strain evidence="1">ZJU_SS_LIU_2023</strain>
    </source>
</reference>